<dbReference type="InterPro" id="IPR000073">
    <property type="entry name" value="AB_hydrolase_1"/>
</dbReference>
<accession>A0ABR3YCS1</accession>
<dbReference type="EMBL" id="JAVDPF010000002">
    <property type="protein sequence ID" value="KAL1885899.1"/>
    <property type="molecule type" value="Genomic_DNA"/>
</dbReference>
<evidence type="ECO:0000313" key="3">
    <source>
        <dbReference type="Proteomes" id="UP001583193"/>
    </source>
</evidence>
<keyword evidence="3" id="KW-1185">Reference proteome</keyword>
<name>A0ABR3YCS1_9EURO</name>
<organism evidence="2 3">
    <name type="scientific">Paecilomyces lecythidis</name>
    <dbReference type="NCBI Taxonomy" id="3004212"/>
    <lineage>
        <taxon>Eukaryota</taxon>
        <taxon>Fungi</taxon>
        <taxon>Dikarya</taxon>
        <taxon>Ascomycota</taxon>
        <taxon>Pezizomycotina</taxon>
        <taxon>Eurotiomycetes</taxon>
        <taxon>Eurotiomycetidae</taxon>
        <taxon>Eurotiales</taxon>
        <taxon>Thermoascaceae</taxon>
        <taxon>Paecilomyces</taxon>
    </lineage>
</organism>
<proteinExistence type="predicted"/>
<dbReference type="PANTHER" id="PTHR37017">
    <property type="entry name" value="AB HYDROLASE-1 DOMAIN-CONTAINING PROTEIN-RELATED"/>
    <property type="match status" value="1"/>
</dbReference>
<sequence>MAKPSIVIVPGAWHRPEHYKYIIQGLQKLEYEATGVTLPTVDSNPPLTSWDKDAEAVRTEILRHLDAGKDVIVIAHSYGGLVMSEGVRGLGKKAREEQGQKTGVLRLIYMCAVASQEGKTFVEITQAETEEEIQFELKRQKAMTIQPDGSMVPNDRELVCKTLFNLCDPKDVKWAFDLMGSHPAGPLTVPNTYTAYREIPSTYIVTENDKALPPSTQERMIAQGGEGAFEVIRCQEGHSPWLSNPGFIVDCIRRAAGEEV</sequence>
<feature type="domain" description="AB hydrolase-1" evidence="1">
    <location>
        <begin position="6"/>
        <end position="249"/>
    </location>
</feature>
<dbReference type="PANTHER" id="PTHR37017:SF11">
    <property type="entry name" value="ESTERASE_LIPASE_THIOESTERASE DOMAIN-CONTAINING PROTEIN"/>
    <property type="match status" value="1"/>
</dbReference>
<reference evidence="2 3" key="1">
    <citation type="journal article" date="2024" name="IMA Fungus">
        <title>IMA Genome - F19 : A genome assembly and annotation guide to empower mycologists, including annotated draft genome sequences of Ceratocystis pirilliformis, Diaporthe australafricana, Fusarium ophioides, Paecilomyces lecythidis, and Sporothrix stenoceras.</title>
        <authorList>
            <person name="Aylward J."/>
            <person name="Wilson A.M."/>
            <person name="Visagie C.M."/>
            <person name="Spraker J."/>
            <person name="Barnes I."/>
            <person name="Buitendag C."/>
            <person name="Ceriani C."/>
            <person name="Del Mar Angel L."/>
            <person name="du Plessis D."/>
            <person name="Fuchs T."/>
            <person name="Gasser K."/>
            <person name="Kramer D."/>
            <person name="Li W."/>
            <person name="Munsamy K."/>
            <person name="Piso A."/>
            <person name="Price J.L."/>
            <person name="Sonnekus B."/>
            <person name="Thomas C."/>
            <person name="van der Nest A."/>
            <person name="van Dijk A."/>
            <person name="van Heerden A."/>
            <person name="van Vuuren N."/>
            <person name="Yilmaz N."/>
            <person name="Duong T.A."/>
            <person name="van der Merwe N.A."/>
            <person name="Wingfield M.J."/>
            <person name="Wingfield B.D."/>
        </authorList>
    </citation>
    <scope>NUCLEOTIDE SEQUENCE [LARGE SCALE GENOMIC DNA]</scope>
    <source>
        <strain evidence="2 3">CMW 18167</strain>
    </source>
</reference>
<dbReference type="InterPro" id="IPR052897">
    <property type="entry name" value="Sec-Metab_Biosynth_Hydrolase"/>
</dbReference>
<dbReference type="Gene3D" id="3.40.50.1820">
    <property type="entry name" value="alpha/beta hydrolase"/>
    <property type="match status" value="1"/>
</dbReference>
<comment type="caution">
    <text evidence="2">The sequence shown here is derived from an EMBL/GenBank/DDBJ whole genome shotgun (WGS) entry which is preliminary data.</text>
</comment>
<dbReference type="InterPro" id="IPR029058">
    <property type="entry name" value="AB_hydrolase_fold"/>
</dbReference>
<gene>
    <name evidence="2" type="ORF">Plec18167_001396</name>
</gene>
<dbReference type="Pfam" id="PF12697">
    <property type="entry name" value="Abhydrolase_6"/>
    <property type="match status" value="1"/>
</dbReference>
<dbReference type="SUPFAM" id="SSF53474">
    <property type="entry name" value="alpha/beta-Hydrolases"/>
    <property type="match status" value="1"/>
</dbReference>
<evidence type="ECO:0000259" key="1">
    <source>
        <dbReference type="Pfam" id="PF12697"/>
    </source>
</evidence>
<evidence type="ECO:0000313" key="2">
    <source>
        <dbReference type="EMBL" id="KAL1885899.1"/>
    </source>
</evidence>
<protein>
    <recommendedName>
        <fullName evidence="1">AB hydrolase-1 domain-containing protein</fullName>
    </recommendedName>
</protein>
<dbReference type="Proteomes" id="UP001583193">
    <property type="component" value="Unassembled WGS sequence"/>
</dbReference>